<organism evidence="1">
    <name type="scientific">Marseillevirus sp</name>
    <dbReference type="NCBI Taxonomy" id="2809551"/>
    <lineage>
        <taxon>Viruses</taxon>
        <taxon>Varidnaviria</taxon>
        <taxon>Bamfordvirae</taxon>
        <taxon>Nucleocytoviricota</taxon>
        <taxon>Megaviricetes</taxon>
        <taxon>Pimascovirales</taxon>
        <taxon>Pimascovirales incertae sedis</taxon>
        <taxon>Marseilleviridae</taxon>
        <taxon>Marseillevirus</taxon>
    </lineage>
</organism>
<sequence length="147" mass="16940">MTSFTEKCLCWSINRGWKIPSRILAFCGTRTPEAAYIAENTGMQELSYLLFPLGESEAKNMLEKAIISGDSTLVSFVCERYNFDDWDFALTLALKHKQKGLADFFIELGARKEKHVLEFCASKEPNILLQLLEQKKEQNFLWDSFLQ</sequence>
<name>A0AA96IXN1_9VIRU</name>
<protein>
    <submittedName>
        <fullName evidence="1">Uncharacterized protein</fullName>
    </submittedName>
</protein>
<dbReference type="EMBL" id="OR343188">
    <property type="protein sequence ID" value="WNL49858.1"/>
    <property type="molecule type" value="Genomic_DNA"/>
</dbReference>
<evidence type="ECO:0000313" key="1">
    <source>
        <dbReference type="EMBL" id="WNL49858.1"/>
    </source>
</evidence>
<reference evidence="1" key="1">
    <citation type="submission" date="2023-07" db="EMBL/GenBank/DDBJ databases">
        <authorList>
            <person name="Xia Y."/>
        </authorList>
    </citation>
    <scope>NUCLEOTIDE SEQUENCE</scope>
    <source>
        <strain evidence="1">F</strain>
    </source>
</reference>
<accession>A0AA96IXN1</accession>
<gene>
    <name evidence="1" type="ORF">MarFTMF_342</name>
</gene>
<proteinExistence type="predicted"/>